<dbReference type="Gene3D" id="2.30.30.220">
    <property type="entry name" value="SspB-like"/>
    <property type="match status" value="1"/>
</dbReference>
<accession>A0A2W5X4G8</accession>
<evidence type="ECO:0000256" key="1">
    <source>
        <dbReference type="SAM" id="MobiDB-lite"/>
    </source>
</evidence>
<proteinExistence type="predicted"/>
<dbReference type="EMBL" id="QFQZ01000081">
    <property type="protein sequence ID" value="PZR31591.1"/>
    <property type="molecule type" value="Genomic_DNA"/>
</dbReference>
<evidence type="ECO:0000313" key="3">
    <source>
        <dbReference type="Proteomes" id="UP000249393"/>
    </source>
</evidence>
<dbReference type="AlphaFoldDB" id="A0A2W5X4G8"/>
<dbReference type="RefSeq" id="WP_304281382.1">
    <property type="nucleotide sequence ID" value="NZ_QFQZ01000081.1"/>
</dbReference>
<gene>
    <name evidence="2" type="ORF">DI526_19185</name>
</gene>
<reference evidence="2 3" key="1">
    <citation type="submission" date="2017-08" db="EMBL/GenBank/DDBJ databases">
        <title>Infants hospitalized years apart are colonized by the same room-sourced microbial strains.</title>
        <authorList>
            <person name="Brooks B."/>
            <person name="Olm M.R."/>
            <person name="Firek B.A."/>
            <person name="Baker R."/>
            <person name="Thomas B.C."/>
            <person name="Morowitz M.J."/>
            <person name="Banfield J.F."/>
        </authorList>
    </citation>
    <scope>NUCLEOTIDE SEQUENCE [LARGE SCALE GENOMIC DNA]</scope>
    <source>
        <strain evidence="2">S2_003_000_R2_4</strain>
    </source>
</reference>
<organism evidence="2 3">
    <name type="scientific">Caulobacter segnis</name>
    <dbReference type="NCBI Taxonomy" id="88688"/>
    <lineage>
        <taxon>Bacteria</taxon>
        <taxon>Pseudomonadati</taxon>
        <taxon>Pseudomonadota</taxon>
        <taxon>Alphaproteobacteria</taxon>
        <taxon>Caulobacterales</taxon>
        <taxon>Caulobacteraceae</taxon>
        <taxon>Caulobacter</taxon>
    </lineage>
</organism>
<comment type="caution">
    <text evidence="2">The sequence shown here is derived from an EMBL/GenBank/DDBJ whole genome shotgun (WGS) entry which is preliminary data.</text>
</comment>
<feature type="compositionally biased region" description="Acidic residues" evidence="1">
    <location>
        <begin position="126"/>
        <end position="135"/>
    </location>
</feature>
<dbReference type="SUPFAM" id="SSF101738">
    <property type="entry name" value="SspB-like"/>
    <property type="match status" value="1"/>
</dbReference>
<dbReference type="InterPro" id="IPR007481">
    <property type="entry name" value="SspB"/>
</dbReference>
<name>A0A2W5X4G8_9CAUL</name>
<feature type="region of interest" description="Disordered" evidence="1">
    <location>
        <begin position="124"/>
        <end position="161"/>
    </location>
</feature>
<evidence type="ECO:0000313" key="2">
    <source>
        <dbReference type="EMBL" id="PZR31591.1"/>
    </source>
</evidence>
<dbReference type="Pfam" id="PF04386">
    <property type="entry name" value="SspB"/>
    <property type="match status" value="1"/>
</dbReference>
<dbReference type="InterPro" id="IPR036760">
    <property type="entry name" value="SspB-like_sf"/>
</dbReference>
<sequence>MSQTEQPEDLMQYEAMAQDALRGVVRAALKKAAEPGGLPEPHHLYITFKTKAAGVSGPQDLLGKYPDEMTIVLQHQYWDLAPGESSFSVTLKFGGQPKRLNVPYAAVTRFYDPSVQFALQFAPPEIVEDEPEPQAEPEAKAPAPSSDEGPKIVSLDQFRKK</sequence>
<dbReference type="Proteomes" id="UP000249393">
    <property type="component" value="Unassembled WGS sequence"/>
</dbReference>
<protein>
    <submittedName>
        <fullName evidence="2">Stringent starvation protein B</fullName>
    </submittedName>
</protein>